<feature type="region of interest" description="Disordered" evidence="1">
    <location>
        <begin position="1"/>
        <end position="70"/>
    </location>
</feature>
<feature type="compositionally biased region" description="Basic and acidic residues" evidence="1">
    <location>
        <begin position="1"/>
        <end position="16"/>
    </location>
</feature>
<protein>
    <submittedName>
        <fullName evidence="2">Uncharacterized protein</fullName>
    </submittedName>
</protein>
<dbReference type="EMBL" id="KL367477">
    <property type="protein sequence ID" value="KFD72497.1"/>
    <property type="molecule type" value="Genomic_DNA"/>
</dbReference>
<keyword evidence="4" id="KW-1185">Reference proteome</keyword>
<organism evidence="2 4">
    <name type="scientific">Trichuris suis</name>
    <name type="common">pig whipworm</name>
    <dbReference type="NCBI Taxonomy" id="68888"/>
    <lineage>
        <taxon>Eukaryota</taxon>
        <taxon>Metazoa</taxon>
        <taxon>Ecdysozoa</taxon>
        <taxon>Nematoda</taxon>
        <taxon>Enoplea</taxon>
        <taxon>Dorylaimia</taxon>
        <taxon>Trichinellida</taxon>
        <taxon>Trichuridae</taxon>
        <taxon>Trichuris</taxon>
    </lineage>
</organism>
<name>A0A085MD53_9BILA</name>
<evidence type="ECO:0000313" key="2">
    <source>
        <dbReference type="EMBL" id="KFD55149.1"/>
    </source>
</evidence>
<evidence type="ECO:0000313" key="4">
    <source>
        <dbReference type="Proteomes" id="UP000030764"/>
    </source>
</evidence>
<dbReference type="Proteomes" id="UP000030764">
    <property type="component" value="Unassembled WGS sequence"/>
</dbReference>
<sequence length="70" mass="7964">MERLEKSADKTKDPNREVAFPKGRIDRPLPPTEPRNETDTGQRIASSELSGQHPFPTRSEKLKQSHLGIR</sequence>
<evidence type="ECO:0000256" key="1">
    <source>
        <dbReference type="SAM" id="MobiDB-lite"/>
    </source>
</evidence>
<dbReference type="EMBL" id="KL363202">
    <property type="protein sequence ID" value="KFD55149.1"/>
    <property type="molecule type" value="Genomic_DNA"/>
</dbReference>
<reference evidence="2 4" key="1">
    <citation type="journal article" date="2014" name="Nat. Genet.">
        <title>Genome and transcriptome of the porcine whipworm Trichuris suis.</title>
        <authorList>
            <person name="Jex A.R."/>
            <person name="Nejsum P."/>
            <person name="Schwarz E.M."/>
            <person name="Hu L."/>
            <person name="Young N.D."/>
            <person name="Hall R.S."/>
            <person name="Korhonen P.K."/>
            <person name="Liao S."/>
            <person name="Thamsborg S."/>
            <person name="Xia J."/>
            <person name="Xu P."/>
            <person name="Wang S."/>
            <person name="Scheerlinck J.P."/>
            <person name="Hofmann A."/>
            <person name="Sternberg P.W."/>
            <person name="Wang J."/>
            <person name="Gasser R.B."/>
        </authorList>
    </citation>
    <scope>NUCLEOTIDE SEQUENCE [LARGE SCALE GENOMIC DNA]</scope>
    <source>
        <strain evidence="3">DCEP-RM93F</strain>
        <strain evidence="2">DCEP-RM93M</strain>
    </source>
</reference>
<feature type="compositionally biased region" description="Polar residues" evidence="1">
    <location>
        <begin position="41"/>
        <end position="50"/>
    </location>
</feature>
<gene>
    <name evidence="2" type="ORF">M513_04067</name>
    <name evidence="3" type="ORF">M514_04067</name>
</gene>
<dbReference type="Proteomes" id="UP000030758">
    <property type="component" value="Unassembled WGS sequence"/>
</dbReference>
<proteinExistence type="predicted"/>
<accession>A0A085MD53</accession>
<dbReference type="AlphaFoldDB" id="A0A085MD53"/>
<evidence type="ECO:0000313" key="3">
    <source>
        <dbReference type="EMBL" id="KFD72497.1"/>
    </source>
</evidence>